<organism evidence="4 5">
    <name type="scientific">Candidatus Iainarchaeum sp</name>
    <dbReference type="NCBI Taxonomy" id="3101447"/>
    <lineage>
        <taxon>Archaea</taxon>
        <taxon>Candidatus Iainarchaeota</taxon>
        <taxon>Candidatus Iainarchaeia</taxon>
        <taxon>Candidatus Iainarchaeales</taxon>
        <taxon>Candidatus Iainarchaeaceae</taxon>
        <taxon>Candidatus Iainarchaeum</taxon>
    </lineage>
</organism>
<gene>
    <name evidence="4" type="primary">tsaA</name>
    <name evidence="4" type="ORF">CL943_03795</name>
</gene>
<dbReference type="InterPro" id="IPR036414">
    <property type="entry name" value="YaeB_N_sf"/>
</dbReference>
<dbReference type="PANTHER" id="PTHR12818:SF0">
    <property type="entry name" value="TRNA (ADENINE(37)-N6)-METHYLTRANSFERASE"/>
    <property type="match status" value="1"/>
</dbReference>
<reference evidence="5" key="1">
    <citation type="submission" date="2017-09" db="EMBL/GenBank/DDBJ databases">
        <title>The Reconstruction of 2,631 Draft Metagenome-Assembled Genomes from the Global Oceans.</title>
        <authorList>
            <person name="Tully B.J."/>
            <person name="Graham E.D."/>
            <person name="Heidelberg J.F."/>
        </authorList>
    </citation>
    <scope>NUCLEOTIDE SEQUENCE [LARGE SCALE GENOMIC DNA]</scope>
</reference>
<dbReference type="GO" id="GO:0008168">
    <property type="term" value="F:methyltransferase activity"/>
    <property type="evidence" value="ECO:0007669"/>
    <property type="project" value="UniProtKB-KW"/>
</dbReference>
<dbReference type="Gene3D" id="2.40.30.70">
    <property type="entry name" value="YaeB-like"/>
    <property type="match status" value="1"/>
</dbReference>
<dbReference type="InterPro" id="IPR040372">
    <property type="entry name" value="YaeB-like"/>
</dbReference>
<dbReference type="AlphaFoldDB" id="A0A2D6M1X3"/>
<dbReference type="Proteomes" id="UP000226592">
    <property type="component" value="Unassembled WGS sequence"/>
</dbReference>
<proteinExistence type="inferred from homology"/>
<protein>
    <submittedName>
        <fullName evidence="4">tRNA (N6-threonylcarbamoyladenosine(37)-N6)-methyltransferase TrmO</fullName>
    </submittedName>
</protein>
<dbReference type="InterPro" id="IPR023370">
    <property type="entry name" value="TrmO-like_N"/>
</dbReference>
<dbReference type="EMBL" id="NZBU01000012">
    <property type="protein sequence ID" value="MAG22396.1"/>
    <property type="molecule type" value="Genomic_DNA"/>
</dbReference>
<accession>A0A2D6M1X3</accession>
<dbReference type="NCBIfam" id="TIGR00104">
    <property type="entry name" value="tRNA_TsaA"/>
    <property type="match status" value="1"/>
</dbReference>
<comment type="caution">
    <text evidence="4">The sequence shown here is derived from an EMBL/GenBank/DDBJ whole genome shotgun (WGS) entry which is preliminary data.</text>
</comment>
<evidence type="ECO:0000256" key="2">
    <source>
        <dbReference type="ARBA" id="ARBA00033753"/>
    </source>
</evidence>
<evidence type="ECO:0000259" key="3">
    <source>
        <dbReference type="PROSITE" id="PS51668"/>
    </source>
</evidence>
<dbReference type="CDD" id="cd09281">
    <property type="entry name" value="UPF0066"/>
    <property type="match status" value="1"/>
</dbReference>
<feature type="domain" description="TsaA-like" evidence="3">
    <location>
        <begin position="6"/>
        <end position="134"/>
    </location>
</feature>
<name>A0A2D6M1X3_9ARCH</name>
<dbReference type="PROSITE" id="PS51668">
    <property type="entry name" value="TSAA_2"/>
    <property type="match status" value="1"/>
</dbReference>
<dbReference type="InterPro" id="IPR036413">
    <property type="entry name" value="YaeB-like_sf"/>
</dbReference>
<sequence>MNEINLKPIGFVKSNVKEPRFGSFANEVSEVILNEEFTDALNGIDDYSHVIIVYWMDKVKKHVITHKPQGNPNVPVVGIFSCRCPARPNPIAITTVKLLGREGNKITVKGLDVLDNTPVIDIKPYWPVYDKVEGEKIPEWVNELDL</sequence>
<keyword evidence="4" id="KW-0489">Methyltransferase</keyword>
<comment type="similarity">
    <text evidence="2">Belongs to the tRNA methyltransferase O family.</text>
</comment>
<keyword evidence="4" id="KW-0808">Transferase</keyword>
<evidence type="ECO:0000313" key="5">
    <source>
        <dbReference type="Proteomes" id="UP000226592"/>
    </source>
</evidence>
<dbReference type="GO" id="GO:0032259">
    <property type="term" value="P:methylation"/>
    <property type="evidence" value="ECO:0007669"/>
    <property type="project" value="UniProtKB-KW"/>
</dbReference>
<evidence type="ECO:0000313" key="4">
    <source>
        <dbReference type="EMBL" id="MAG22396.1"/>
    </source>
</evidence>
<keyword evidence="1" id="KW-0949">S-adenosyl-L-methionine</keyword>
<dbReference type="SUPFAM" id="SSF118196">
    <property type="entry name" value="YaeB-like"/>
    <property type="match status" value="1"/>
</dbReference>
<dbReference type="PANTHER" id="PTHR12818">
    <property type="entry name" value="TRNA (ADENINE(37)-N6)-METHYLTRANSFERASE"/>
    <property type="match status" value="1"/>
</dbReference>
<dbReference type="Pfam" id="PF01980">
    <property type="entry name" value="TrmO_N"/>
    <property type="match status" value="1"/>
</dbReference>
<evidence type="ECO:0000256" key="1">
    <source>
        <dbReference type="ARBA" id="ARBA00022691"/>
    </source>
</evidence>